<dbReference type="SUPFAM" id="SSF103473">
    <property type="entry name" value="MFS general substrate transporter"/>
    <property type="match status" value="1"/>
</dbReference>
<feature type="transmembrane region" description="Helical" evidence="7">
    <location>
        <begin position="147"/>
        <end position="169"/>
    </location>
</feature>
<evidence type="ECO:0000256" key="5">
    <source>
        <dbReference type="ARBA" id="ARBA00023136"/>
    </source>
</evidence>
<dbReference type="OrthoDB" id="2962993at2759"/>
<dbReference type="GO" id="GO:0016020">
    <property type="term" value="C:membrane"/>
    <property type="evidence" value="ECO:0007669"/>
    <property type="project" value="UniProtKB-SubCell"/>
</dbReference>
<protein>
    <recommendedName>
        <fullName evidence="8">Major facilitator superfamily (MFS) profile domain-containing protein</fullName>
    </recommendedName>
</protein>
<dbReference type="HOGENOM" id="CLU_001265_0_1_1"/>
<comment type="subcellular location">
    <subcellularLocation>
        <location evidence="1">Membrane</location>
        <topology evidence="1">Multi-pass membrane protein</topology>
    </subcellularLocation>
</comment>
<keyword evidence="4 7" id="KW-1133">Transmembrane helix</keyword>
<gene>
    <name evidence="9" type="ORF">SAPIO_CDS4714</name>
</gene>
<evidence type="ECO:0000313" key="9">
    <source>
        <dbReference type="EMBL" id="KEZ43276.1"/>
    </source>
</evidence>
<evidence type="ECO:0000256" key="3">
    <source>
        <dbReference type="ARBA" id="ARBA00022692"/>
    </source>
</evidence>
<dbReference type="Proteomes" id="UP000028545">
    <property type="component" value="Unassembled WGS sequence"/>
</dbReference>
<dbReference type="InterPro" id="IPR011701">
    <property type="entry name" value="MFS"/>
</dbReference>
<evidence type="ECO:0000256" key="7">
    <source>
        <dbReference type="SAM" id="Phobius"/>
    </source>
</evidence>
<sequence>MASLEACEEKMTSSVSVKTDPEHSEVAVSNPVPAYDEAETKRILRKVDYRLVPMLAVMYLLAFVDRSNIGNAKVAGLNQDLHLTGSQYNIALTIFFVPYIICEIPCNIILKLTRPSIWLPSIMIAWGVVLTLTGIVKDFRGLVICRFFLGVTEAGFFPGATYLLTIWYLRYEVQTRMVVFFAAASLSGAFSGLLAYAIQHMDGIGGLRGWQCFSFTIPSVIRELGYSAANAQLLTIPIYVLAMICTVGVAIASDRAKQRYSYILLGAVVASLGFIALIASPRPGWPGLTYGFLFLASSGVYSCIIPTICWIGNNLAPSSKRAIGMAALIGGGNLGGIVGSNIFLEQEAPQYWTGYGVCLAISLLAIVATLILRRAYLRDNLARDKMTEAEIRAKYTDAQLAELGDRSPYFRYTL</sequence>
<dbReference type="KEGG" id="sapo:SAPIO_CDS4714"/>
<feature type="transmembrane region" description="Helical" evidence="7">
    <location>
        <begin position="178"/>
        <end position="198"/>
    </location>
</feature>
<dbReference type="OMA" id="MFWANTI"/>
<keyword evidence="3 7" id="KW-0812">Transmembrane</keyword>
<dbReference type="GeneID" id="27723786"/>
<dbReference type="InterPro" id="IPR020846">
    <property type="entry name" value="MFS_dom"/>
</dbReference>
<dbReference type="PROSITE" id="PS50850">
    <property type="entry name" value="MFS"/>
    <property type="match status" value="1"/>
</dbReference>
<evidence type="ECO:0000259" key="8">
    <source>
        <dbReference type="PROSITE" id="PS50850"/>
    </source>
</evidence>
<proteinExistence type="predicted"/>
<evidence type="ECO:0000256" key="2">
    <source>
        <dbReference type="ARBA" id="ARBA00022448"/>
    </source>
</evidence>
<keyword evidence="5 7" id="KW-0472">Membrane</keyword>
<feature type="transmembrane region" description="Helical" evidence="7">
    <location>
        <begin position="350"/>
        <end position="372"/>
    </location>
</feature>
<dbReference type="PANTHER" id="PTHR43791">
    <property type="entry name" value="PERMEASE-RELATED"/>
    <property type="match status" value="1"/>
</dbReference>
<dbReference type="FunFam" id="1.20.1250.20:FF:000566">
    <property type="entry name" value="Uncharacterized protein"/>
    <property type="match status" value="1"/>
</dbReference>
<dbReference type="VEuPathDB" id="FungiDB:SAPIO_CDS4714"/>
<evidence type="ECO:0000256" key="1">
    <source>
        <dbReference type="ARBA" id="ARBA00004141"/>
    </source>
</evidence>
<evidence type="ECO:0000256" key="6">
    <source>
        <dbReference type="SAM" id="MobiDB-lite"/>
    </source>
</evidence>
<dbReference type="AlphaFoldDB" id="A0A084G7G4"/>
<feature type="transmembrane region" description="Helical" evidence="7">
    <location>
        <begin position="51"/>
        <end position="69"/>
    </location>
</feature>
<keyword evidence="2" id="KW-0813">Transport</keyword>
<evidence type="ECO:0000256" key="4">
    <source>
        <dbReference type="ARBA" id="ARBA00022989"/>
    </source>
</evidence>
<feature type="transmembrane region" description="Helical" evidence="7">
    <location>
        <begin position="89"/>
        <end position="110"/>
    </location>
</feature>
<dbReference type="GO" id="GO:0022857">
    <property type="term" value="F:transmembrane transporter activity"/>
    <property type="evidence" value="ECO:0007669"/>
    <property type="project" value="InterPro"/>
</dbReference>
<evidence type="ECO:0000313" key="10">
    <source>
        <dbReference type="Proteomes" id="UP000028545"/>
    </source>
</evidence>
<accession>A0A084G7G4</accession>
<reference evidence="9 10" key="1">
    <citation type="journal article" date="2014" name="Genome Announc.">
        <title>Draft genome sequence of the pathogenic fungus Scedosporium apiospermum.</title>
        <authorList>
            <person name="Vandeputte P."/>
            <person name="Ghamrawi S."/>
            <person name="Rechenmann M."/>
            <person name="Iltis A."/>
            <person name="Giraud S."/>
            <person name="Fleury M."/>
            <person name="Thornton C."/>
            <person name="Delhaes L."/>
            <person name="Meyer W."/>
            <person name="Papon N."/>
            <person name="Bouchara J.P."/>
        </authorList>
    </citation>
    <scope>NUCLEOTIDE SEQUENCE [LARGE SCALE GENOMIC DNA]</scope>
    <source>
        <strain evidence="9 10">IHEM 14462</strain>
    </source>
</reference>
<dbReference type="Gene3D" id="1.20.1250.20">
    <property type="entry name" value="MFS general substrate transporter like domains"/>
    <property type="match status" value="2"/>
</dbReference>
<keyword evidence="10" id="KW-1185">Reference proteome</keyword>
<feature type="transmembrane region" description="Helical" evidence="7">
    <location>
        <begin position="323"/>
        <end position="344"/>
    </location>
</feature>
<comment type="caution">
    <text evidence="9">The sequence shown here is derived from an EMBL/GenBank/DDBJ whole genome shotgun (WGS) entry which is preliminary data.</text>
</comment>
<feature type="transmembrane region" description="Helical" evidence="7">
    <location>
        <begin position="260"/>
        <end position="279"/>
    </location>
</feature>
<feature type="region of interest" description="Disordered" evidence="6">
    <location>
        <begin position="1"/>
        <end position="25"/>
    </location>
</feature>
<feature type="transmembrane region" description="Helical" evidence="7">
    <location>
        <begin position="233"/>
        <end position="253"/>
    </location>
</feature>
<dbReference type="EMBL" id="JOWA01000094">
    <property type="protein sequence ID" value="KEZ43276.1"/>
    <property type="molecule type" value="Genomic_DNA"/>
</dbReference>
<dbReference type="Pfam" id="PF07690">
    <property type="entry name" value="MFS_1"/>
    <property type="match status" value="2"/>
</dbReference>
<dbReference type="FunFam" id="1.20.1250.20:FF:000013">
    <property type="entry name" value="MFS general substrate transporter"/>
    <property type="match status" value="1"/>
</dbReference>
<organism evidence="9 10">
    <name type="scientific">Pseudallescheria apiosperma</name>
    <name type="common">Scedosporium apiospermum</name>
    <dbReference type="NCBI Taxonomy" id="563466"/>
    <lineage>
        <taxon>Eukaryota</taxon>
        <taxon>Fungi</taxon>
        <taxon>Dikarya</taxon>
        <taxon>Ascomycota</taxon>
        <taxon>Pezizomycotina</taxon>
        <taxon>Sordariomycetes</taxon>
        <taxon>Hypocreomycetidae</taxon>
        <taxon>Microascales</taxon>
        <taxon>Microascaceae</taxon>
        <taxon>Scedosporium</taxon>
    </lineage>
</organism>
<feature type="transmembrane region" description="Helical" evidence="7">
    <location>
        <begin position="117"/>
        <end position="135"/>
    </location>
</feature>
<dbReference type="InterPro" id="IPR036259">
    <property type="entry name" value="MFS_trans_sf"/>
</dbReference>
<feature type="domain" description="Major facilitator superfamily (MFS) profile" evidence="8">
    <location>
        <begin position="180"/>
        <end position="414"/>
    </location>
</feature>
<name>A0A084G7G4_PSEDA</name>
<dbReference type="RefSeq" id="XP_016643075.1">
    <property type="nucleotide sequence ID" value="XM_016787196.1"/>
</dbReference>
<dbReference type="PANTHER" id="PTHR43791:SF18">
    <property type="entry name" value="NICOTINIC ACID TRANSPORTER TNA1, PUTATIVE (AFU_ORTHOLOGUE AFUA_3G03820)-RELATED"/>
    <property type="match status" value="1"/>
</dbReference>
<feature type="transmembrane region" description="Helical" evidence="7">
    <location>
        <begin position="291"/>
        <end position="311"/>
    </location>
</feature>